<feature type="signal peptide" evidence="1">
    <location>
        <begin position="1"/>
        <end position="22"/>
    </location>
</feature>
<accession>A0A1B8U624</accession>
<evidence type="ECO:0000313" key="2">
    <source>
        <dbReference type="EMBL" id="OBY67310.1"/>
    </source>
</evidence>
<evidence type="ECO:0008006" key="4">
    <source>
        <dbReference type="Google" id="ProtNLM"/>
    </source>
</evidence>
<dbReference type="OrthoDB" id="1122048at2"/>
<comment type="caution">
    <text evidence="2">The sequence shown here is derived from an EMBL/GenBank/DDBJ whole genome shotgun (WGS) entry which is preliminary data.</text>
</comment>
<proteinExistence type="predicted"/>
<keyword evidence="1" id="KW-0732">Signal</keyword>
<sequence>MNTLKKTILVASLMLGAFTNFANNTKSDNTLNASKVKVVFNEVKKGQQLTILDMNGVVLYTENVAETGKLIKTFDFSQLNDGDYFLELEKDFQIVVKSLKIENNKVVFYEDTKKVILKPVIRTENNLLMITSFAFDEKPLEVVLYYNNEIIYSETIEGDSVLNRVYKLDKKVKGNYKAVVKNNGRNYSNDFKI</sequence>
<organism evidence="2 3">
    <name type="scientific">Polaribacter reichenbachii</name>
    <dbReference type="NCBI Taxonomy" id="996801"/>
    <lineage>
        <taxon>Bacteria</taxon>
        <taxon>Pseudomonadati</taxon>
        <taxon>Bacteroidota</taxon>
        <taxon>Flavobacteriia</taxon>
        <taxon>Flavobacteriales</taxon>
        <taxon>Flavobacteriaceae</taxon>
    </lineage>
</organism>
<gene>
    <name evidence="2" type="ORF">LPB301_02940</name>
</gene>
<keyword evidence="3" id="KW-1185">Reference proteome</keyword>
<evidence type="ECO:0000256" key="1">
    <source>
        <dbReference type="SAM" id="SignalP"/>
    </source>
</evidence>
<evidence type="ECO:0000313" key="3">
    <source>
        <dbReference type="Proteomes" id="UP000092612"/>
    </source>
</evidence>
<dbReference type="RefSeq" id="WP_068357214.1">
    <property type="nucleotide sequence ID" value="NZ_CP019337.1"/>
</dbReference>
<protein>
    <recommendedName>
        <fullName evidence="4">Secretion system C-terminal sorting domain-containing protein</fullName>
    </recommendedName>
</protein>
<dbReference type="STRING" id="996801.BW723_06550"/>
<dbReference type="Proteomes" id="UP000092612">
    <property type="component" value="Unassembled WGS sequence"/>
</dbReference>
<reference evidence="3" key="1">
    <citation type="submission" date="2016-02" db="EMBL/GenBank/DDBJ databases">
        <title>Paenibacillus sp. LPB0068, isolated from Crassostrea gigas.</title>
        <authorList>
            <person name="Shin S.-K."/>
            <person name="Yi H."/>
        </authorList>
    </citation>
    <scope>NUCLEOTIDE SEQUENCE [LARGE SCALE GENOMIC DNA]</scope>
    <source>
        <strain evidence="3">KCTC 23969</strain>
    </source>
</reference>
<feature type="chain" id="PRO_5008616030" description="Secretion system C-terminal sorting domain-containing protein" evidence="1">
    <location>
        <begin position="23"/>
        <end position="193"/>
    </location>
</feature>
<dbReference type="KEGG" id="prn:BW723_06550"/>
<dbReference type="EMBL" id="LSFL01000005">
    <property type="protein sequence ID" value="OBY67310.1"/>
    <property type="molecule type" value="Genomic_DNA"/>
</dbReference>
<dbReference type="AlphaFoldDB" id="A0A1B8U624"/>
<name>A0A1B8U624_9FLAO</name>